<dbReference type="InterPro" id="IPR050593">
    <property type="entry name" value="LovG"/>
</dbReference>
<dbReference type="GO" id="GO:0005737">
    <property type="term" value="C:cytoplasm"/>
    <property type="evidence" value="ECO:0007669"/>
    <property type="project" value="TreeGrafter"/>
</dbReference>
<dbReference type="InterPro" id="IPR005645">
    <property type="entry name" value="FSH-like_dom"/>
</dbReference>
<evidence type="ECO:0000313" key="3">
    <source>
        <dbReference type="EMBL" id="ODM21988.1"/>
    </source>
</evidence>
<dbReference type="InterPro" id="IPR029058">
    <property type="entry name" value="AB_hydrolase_fold"/>
</dbReference>
<dbReference type="Proteomes" id="UP000094569">
    <property type="component" value="Unassembled WGS sequence"/>
</dbReference>
<protein>
    <recommendedName>
        <fullName evidence="2">Serine hydrolase domain-containing protein</fullName>
    </recommendedName>
</protein>
<dbReference type="EMBL" id="JXNT01000002">
    <property type="protein sequence ID" value="ODM21988.1"/>
    <property type="molecule type" value="Genomic_DNA"/>
</dbReference>
<gene>
    <name evidence="3" type="ORF">SI65_02832</name>
</gene>
<dbReference type="AlphaFoldDB" id="A0A1E3BM53"/>
<dbReference type="SUPFAM" id="SSF53474">
    <property type="entry name" value="alpha/beta-Hydrolases"/>
    <property type="match status" value="1"/>
</dbReference>
<dbReference type="Pfam" id="PF03959">
    <property type="entry name" value="FSH1"/>
    <property type="match status" value="1"/>
</dbReference>
<dbReference type="VEuPathDB" id="FungiDB:SI65_02832"/>
<evidence type="ECO:0000313" key="4">
    <source>
        <dbReference type="Proteomes" id="UP000094569"/>
    </source>
</evidence>
<dbReference type="GO" id="GO:0019748">
    <property type="term" value="P:secondary metabolic process"/>
    <property type="evidence" value="ECO:0007669"/>
    <property type="project" value="TreeGrafter"/>
</dbReference>
<reference evidence="3 4" key="1">
    <citation type="journal article" date="2016" name="BMC Genomics">
        <title>Comparative genomic and transcriptomic analyses of the Fuzhuan brick tea-fermentation fungus Aspergillus cristatus.</title>
        <authorList>
            <person name="Ge Y."/>
            <person name="Wang Y."/>
            <person name="Liu Y."/>
            <person name="Tan Y."/>
            <person name="Ren X."/>
            <person name="Zhang X."/>
            <person name="Hyde K.D."/>
            <person name="Liu Y."/>
            <person name="Liu Z."/>
        </authorList>
    </citation>
    <scope>NUCLEOTIDE SEQUENCE [LARGE SCALE GENOMIC DNA]</scope>
    <source>
        <strain evidence="3 4">GZAAS20.1005</strain>
    </source>
</reference>
<evidence type="ECO:0000259" key="2">
    <source>
        <dbReference type="Pfam" id="PF03959"/>
    </source>
</evidence>
<dbReference type="PANTHER" id="PTHR48070:SF4">
    <property type="entry name" value="ESTERASE ALNB"/>
    <property type="match status" value="1"/>
</dbReference>
<dbReference type="OrthoDB" id="414698at2759"/>
<sequence>MRFLCLHGMGTNSKVYEAQLAPIRHRLDPTYEFEFVDGLVECGPATGVPSLFTGPFYCYYNKPTAENLQAAYDLVLEIIEEEGPFEGIFGFSQGGALAASLLLHHRKTNPHAPELFNLAVFTCASLPFDLQTAHQVKKYNTIIDPHTGEVDVRDWVEGDVVEPAEINGFITASEPGDVVLRRYHPDRESTRIQIPTVHVMGELDPFLPQSRVTAGLCSQQATIVHDQGHNLPRDARFASKVAVAIQRAISTAMFQH</sequence>
<accession>A0A1E3BM53</accession>
<dbReference type="PANTHER" id="PTHR48070">
    <property type="entry name" value="ESTERASE OVCA2"/>
    <property type="match status" value="1"/>
</dbReference>
<keyword evidence="1" id="KW-0378">Hydrolase</keyword>
<dbReference type="GO" id="GO:0016787">
    <property type="term" value="F:hydrolase activity"/>
    <property type="evidence" value="ECO:0007669"/>
    <property type="project" value="UniProtKB-KW"/>
</dbReference>
<name>A0A1E3BM53_ASPCR</name>
<dbReference type="STRING" id="573508.A0A1E3BM53"/>
<dbReference type="GO" id="GO:0005634">
    <property type="term" value="C:nucleus"/>
    <property type="evidence" value="ECO:0007669"/>
    <property type="project" value="TreeGrafter"/>
</dbReference>
<proteinExistence type="predicted"/>
<feature type="domain" description="Serine hydrolase" evidence="2">
    <location>
        <begin position="2"/>
        <end position="240"/>
    </location>
</feature>
<dbReference type="Gene3D" id="3.40.50.1820">
    <property type="entry name" value="alpha/beta hydrolase"/>
    <property type="match status" value="1"/>
</dbReference>
<comment type="caution">
    <text evidence="3">The sequence shown here is derived from an EMBL/GenBank/DDBJ whole genome shotgun (WGS) entry which is preliminary data.</text>
</comment>
<organism evidence="3 4">
    <name type="scientific">Aspergillus cristatus</name>
    <name type="common">Chinese Fuzhuan brick tea-fermentation fungus</name>
    <name type="synonym">Eurotium cristatum</name>
    <dbReference type="NCBI Taxonomy" id="573508"/>
    <lineage>
        <taxon>Eukaryota</taxon>
        <taxon>Fungi</taxon>
        <taxon>Dikarya</taxon>
        <taxon>Ascomycota</taxon>
        <taxon>Pezizomycotina</taxon>
        <taxon>Eurotiomycetes</taxon>
        <taxon>Eurotiomycetidae</taxon>
        <taxon>Eurotiales</taxon>
        <taxon>Aspergillaceae</taxon>
        <taxon>Aspergillus</taxon>
        <taxon>Aspergillus subgen. Aspergillus</taxon>
    </lineage>
</organism>
<keyword evidence="4" id="KW-1185">Reference proteome</keyword>
<evidence type="ECO:0000256" key="1">
    <source>
        <dbReference type="ARBA" id="ARBA00022801"/>
    </source>
</evidence>